<feature type="transmembrane region" description="Helical" evidence="7">
    <location>
        <begin position="90"/>
        <end position="112"/>
    </location>
</feature>
<evidence type="ECO:0000256" key="4">
    <source>
        <dbReference type="ARBA" id="ARBA00022692"/>
    </source>
</evidence>
<comment type="similarity">
    <text evidence="2">Belongs to the nucleotide-sugar transporter family. SLC35A subfamily.</text>
</comment>
<dbReference type="SUPFAM" id="SSF103481">
    <property type="entry name" value="Multidrug resistance efflux transporter EmrE"/>
    <property type="match status" value="1"/>
</dbReference>
<feature type="transmembrane region" description="Helical" evidence="7">
    <location>
        <begin position="148"/>
        <end position="170"/>
    </location>
</feature>
<dbReference type="PANTHER" id="PTHR13146">
    <property type="match status" value="1"/>
</dbReference>
<reference evidence="9 10" key="1">
    <citation type="submission" date="2024-08" db="EMBL/GenBank/DDBJ databases">
        <authorList>
            <person name="Cucini C."/>
            <person name="Frati F."/>
        </authorList>
    </citation>
    <scope>NUCLEOTIDE SEQUENCE [LARGE SCALE GENOMIC DNA]</scope>
</reference>
<feature type="transmembrane region" description="Helical" evidence="7">
    <location>
        <begin position="182"/>
        <end position="202"/>
    </location>
</feature>
<feature type="transmembrane region" description="Helical" evidence="7">
    <location>
        <begin position="267"/>
        <end position="288"/>
    </location>
</feature>
<keyword evidence="6 7" id="KW-0472">Membrane</keyword>
<accession>A0ABP1S4M3</accession>
<evidence type="ECO:0000313" key="9">
    <source>
        <dbReference type="EMBL" id="CAL8143585.1"/>
    </source>
</evidence>
<keyword evidence="5 7" id="KW-1133">Transmembrane helix</keyword>
<gene>
    <name evidence="9" type="ORF">ODALV1_LOCUS29718</name>
</gene>
<feature type="chain" id="PRO_5046300359" description="Solute carrier family 35 member F6" evidence="8">
    <location>
        <begin position="18"/>
        <end position="386"/>
    </location>
</feature>
<dbReference type="InterPro" id="IPR012404">
    <property type="entry name" value="UCP036436"/>
</dbReference>
<keyword evidence="10" id="KW-1185">Reference proteome</keyword>
<feature type="transmembrane region" description="Helical" evidence="7">
    <location>
        <begin position="46"/>
        <end position="69"/>
    </location>
</feature>
<comment type="subcellular location">
    <subcellularLocation>
        <location evidence="1">Membrane</location>
        <topology evidence="1">Multi-pass membrane protein</topology>
    </subcellularLocation>
</comment>
<feature type="transmembrane region" description="Helical" evidence="7">
    <location>
        <begin position="223"/>
        <end position="240"/>
    </location>
</feature>
<evidence type="ECO:0000256" key="6">
    <source>
        <dbReference type="ARBA" id="ARBA00023136"/>
    </source>
</evidence>
<evidence type="ECO:0000256" key="7">
    <source>
        <dbReference type="SAM" id="Phobius"/>
    </source>
</evidence>
<keyword evidence="8" id="KW-0732">Signal</keyword>
<organism evidence="9 10">
    <name type="scientific">Orchesella dallaii</name>
    <dbReference type="NCBI Taxonomy" id="48710"/>
    <lineage>
        <taxon>Eukaryota</taxon>
        <taxon>Metazoa</taxon>
        <taxon>Ecdysozoa</taxon>
        <taxon>Arthropoda</taxon>
        <taxon>Hexapoda</taxon>
        <taxon>Collembola</taxon>
        <taxon>Entomobryomorpha</taxon>
        <taxon>Entomobryoidea</taxon>
        <taxon>Orchesellidae</taxon>
        <taxon>Orchesellinae</taxon>
        <taxon>Orchesella</taxon>
    </lineage>
</organism>
<evidence type="ECO:0000256" key="1">
    <source>
        <dbReference type="ARBA" id="ARBA00004141"/>
    </source>
</evidence>
<dbReference type="Proteomes" id="UP001642540">
    <property type="component" value="Unassembled WGS sequence"/>
</dbReference>
<sequence>MWTQKQLLIAILMVVTGSLNTLSTKWADTMSSPGTDGESRKFNHPYLQACSMFVGEIMCLIAFNLVYFYRKRRAGELEEVIPLTESQGTPFNRLIFLPPAMMDLLATSTMYVGLNLTFASSFQMLRGAVIVFTGLLSVAFLQRSLTFVKWFGISFILLGLAIVGLSDFSSHGSGDGHGKNNMITGDLLIVMAQIISATQMVYEEKFVSKYNVPPLQAVGWEGVFGFLVLGFLLIPMYYIPVPEPFGDNPRHVLEDAIDGFVQLYHNPLLICAFSGTIISIAFFNFAGVSVTKELSATTRMVLDSVRTLVIWMFSLAVSWQKFNYLQVIGFLFLISGMCLYNNVVIVPLLQRWGLVRRPPLNEPPRAVFAHQVVVTPPESEASVVSS</sequence>
<evidence type="ECO:0000313" key="10">
    <source>
        <dbReference type="Proteomes" id="UP001642540"/>
    </source>
</evidence>
<evidence type="ECO:0000256" key="5">
    <source>
        <dbReference type="ARBA" id="ARBA00022989"/>
    </source>
</evidence>
<evidence type="ECO:0008006" key="11">
    <source>
        <dbReference type="Google" id="ProtNLM"/>
    </source>
</evidence>
<keyword evidence="3" id="KW-0762">Sugar transport</keyword>
<evidence type="ECO:0000256" key="3">
    <source>
        <dbReference type="ARBA" id="ARBA00022597"/>
    </source>
</evidence>
<protein>
    <recommendedName>
        <fullName evidence="11">Solute carrier family 35 member F6</fullName>
    </recommendedName>
</protein>
<feature type="signal peptide" evidence="8">
    <location>
        <begin position="1"/>
        <end position="17"/>
    </location>
</feature>
<proteinExistence type="inferred from homology"/>
<dbReference type="EMBL" id="CAXLJM020000160">
    <property type="protein sequence ID" value="CAL8143585.1"/>
    <property type="molecule type" value="Genomic_DNA"/>
</dbReference>
<name>A0ABP1S4M3_9HEXA</name>
<feature type="transmembrane region" description="Helical" evidence="7">
    <location>
        <begin position="124"/>
        <end position="141"/>
    </location>
</feature>
<keyword evidence="4 7" id="KW-0812">Transmembrane</keyword>
<feature type="transmembrane region" description="Helical" evidence="7">
    <location>
        <begin position="325"/>
        <end position="349"/>
    </location>
</feature>
<dbReference type="PANTHER" id="PTHR13146:SF0">
    <property type="entry name" value="SOLUTE CARRIER FAMILY 35 MEMBER F6"/>
    <property type="match status" value="1"/>
</dbReference>
<dbReference type="InterPro" id="IPR007271">
    <property type="entry name" value="Nuc_sug_transpt"/>
</dbReference>
<feature type="transmembrane region" description="Helical" evidence="7">
    <location>
        <begin position="300"/>
        <end position="319"/>
    </location>
</feature>
<feature type="transmembrane region" description="Helical" evidence="7">
    <location>
        <begin position="7"/>
        <end position="26"/>
    </location>
</feature>
<evidence type="ECO:0000256" key="2">
    <source>
        <dbReference type="ARBA" id="ARBA00009976"/>
    </source>
</evidence>
<evidence type="ECO:0000256" key="8">
    <source>
        <dbReference type="SAM" id="SignalP"/>
    </source>
</evidence>
<dbReference type="Gene3D" id="1.10.3730.20">
    <property type="match status" value="1"/>
</dbReference>
<keyword evidence="3" id="KW-0813">Transport</keyword>
<dbReference type="Pfam" id="PF04142">
    <property type="entry name" value="Nuc_sug_transp"/>
    <property type="match status" value="1"/>
</dbReference>
<dbReference type="InterPro" id="IPR037185">
    <property type="entry name" value="EmrE-like"/>
</dbReference>
<comment type="caution">
    <text evidence="9">The sequence shown here is derived from an EMBL/GenBank/DDBJ whole genome shotgun (WGS) entry which is preliminary data.</text>
</comment>
<dbReference type="PIRSF" id="PIRSF036436">
    <property type="entry name" value="UCP036436"/>
    <property type="match status" value="1"/>
</dbReference>